<dbReference type="EMBL" id="LGRX02001970">
    <property type="protein sequence ID" value="KAK3285089.1"/>
    <property type="molecule type" value="Genomic_DNA"/>
</dbReference>
<proteinExistence type="predicted"/>
<evidence type="ECO:0000313" key="2">
    <source>
        <dbReference type="Proteomes" id="UP001190700"/>
    </source>
</evidence>
<sequence>MSALVALDTVRASSFRFGTISWVRQDECNSEGCWKANKVEFNLQLAYGLGYRWGSHFREQWAVGPAQKPLWTDAGSCYSFSSCSMIGTSDCSDDWNSCSESYQLFDDQTEGVYTGNGVGGYYVRFAVGRGDYTLSYLNDRICTSPYDTGDKPTCPEGVSEGTPVANLIIDSECSAGVNQSTWRKAAGLPGCATYIPYDLNASAGDMVPCEVLSNSDPDYCSPWAETYGFFFGDGSSTDVILTVTQIEHQQTASSYYMRGESTVLKTYVTSKDYSHPEDPSFSLQYGRPWRAFFTGGARPTTLFDSHLHNNAGGRFRLEVTVNIVEGNRSPVGVVYHPVLPVPYNSRGSDALAHGMLSNFQVSAYDPDNWQTPFFFMGNAQTFGYLLPNQVPEGTFPSLWYEAAYESKRESASYPPWSISTNLAHPPERMSVNAYTGVVQWETGVNPSQMDTAAYLTDWDRDGNGLLDDVKGTVPDPLLRPLPQGLYHVAFEVHSASMDPDCAAQHSEAEKVVCLG</sequence>
<name>A0AAE0GVE9_9CHLO</name>
<organism evidence="1 2">
    <name type="scientific">Cymbomonas tetramitiformis</name>
    <dbReference type="NCBI Taxonomy" id="36881"/>
    <lineage>
        <taxon>Eukaryota</taxon>
        <taxon>Viridiplantae</taxon>
        <taxon>Chlorophyta</taxon>
        <taxon>Pyramimonadophyceae</taxon>
        <taxon>Pyramimonadales</taxon>
        <taxon>Pyramimonadaceae</taxon>
        <taxon>Cymbomonas</taxon>
    </lineage>
</organism>
<comment type="caution">
    <text evidence="1">The sequence shown here is derived from an EMBL/GenBank/DDBJ whole genome shotgun (WGS) entry which is preliminary data.</text>
</comment>
<protein>
    <submittedName>
        <fullName evidence="1">Uncharacterized protein</fullName>
    </submittedName>
</protein>
<gene>
    <name evidence="1" type="ORF">CYMTET_7287</name>
</gene>
<evidence type="ECO:0000313" key="1">
    <source>
        <dbReference type="EMBL" id="KAK3285089.1"/>
    </source>
</evidence>
<dbReference type="Proteomes" id="UP001190700">
    <property type="component" value="Unassembled WGS sequence"/>
</dbReference>
<dbReference type="AlphaFoldDB" id="A0AAE0GVE9"/>
<keyword evidence="2" id="KW-1185">Reference proteome</keyword>
<accession>A0AAE0GVE9</accession>
<reference evidence="1 2" key="1">
    <citation type="journal article" date="2015" name="Genome Biol. Evol.">
        <title>Comparative Genomics of a Bacterivorous Green Alga Reveals Evolutionary Causalities and Consequences of Phago-Mixotrophic Mode of Nutrition.</title>
        <authorList>
            <person name="Burns J.A."/>
            <person name="Paasch A."/>
            <person name="Narechania A."/>
            <person name="Kim E."/>
        </authorList>
    </citation>
    <scope>NUCLEOTIDE SEQUENCE [LARGE SCALE GENOMIC DNA]</scope>
    <source>
        <strain evidence="1 2">PLY_AMNH</strain>
    </source>
</reference>